<keyword evidence="2" id="KW-1133">Transmembrane helix</keyword>
<keyword evidence="2" id="KW-0812">Transmembrane</keyword>
<sequence length="153" mass="17399">MGNTRSKGDNLKLVALFILIAVSFMILIRGSEYKNIIIIFLVVISIYFGFILKKINEAQKSRELQGIPTSPIANIPEEFKDAQKRFRGFENKKSFEEIKSKEEKMEEDVTKKKEFPEGEETTPEETGEETTPEETGKETTSGEGSDEKKDDPK</sequence>
<dbReference type="AlphaFoldDB" id="A0A0F9R043"/>
<evidence type="ECO:0000313" key="3">
    <source>
        <dbReference type="EMBL" id="KKN48144.1"/>
    </source>
</evidence>
<organism evidence="3">
    <name type="scientific">marine sediment metagenome</name>
    <dbReference type="NCBI Taxonomy" id="412755"/>
    <lineage>
        <taxon>unclassified sequences</taxon>
        <taxon>metagenomes</taxon>
        <taxon>ecological metagenomes</taxon>
    </lineage>
</organism>
<keyword evidence="2" id="KW-0472">Membrane</keyword>
<gene>
    <name evidence="3" type="ORF">LCGC14_0655880</name>
</gene>
<feature type="transmembrane region" description="Helical" evidence="2">
    <location>
        <begin position="36"/>
        <end position="52"/>
    </location>
</feature>
<comment type="caution">
    <text evidence="3">The sequence shown here is derived from an EMBL/GenBank/DDBJ whole genome shotgun (WGS) entry which is preliminary data.</text>
</comment>
<feature type="transmembrane region" description="Helical" evidence="2">
    <location>
        <begin position="12"/>
        <end position="30"/>
    </location>
</feature>
<feature type="region of interest" description="Disordered" evidence="1">
    <location>
        <begin position="97"/>
        <end position="153"/>
    </location>
</feature>
<feature type="compositionally biased region" description="Acidic residues" evidence="1">
    <location>
        <begin position="117"/>
        <end position="132"/>
    </location>
</feature>
<evidence type="ECO:0000256" key="2">
    <source>
        <dbReference type="SAM" id="Phobius"/>
    </source>
</evidence>
<feature type="compositionally biased region" description="Basic and acidic residues" evidence="1">
    <location>
        <begin position="97"/>
        <end position="116"/>
    </location>
</feature>
<protein>
    <submittedName>
        <fullName evidence="3">Uncharacterized protein</fullName>
    </submittedName>
</protein>
<dbReference type="EMBL" id="LAZR01001236">
    <property type="protein sequence ID" value="KKN48144.1"/>
    <property type="molecule type" value="Genomic_DNA"/>
</dbReference>
<proteinExistence type="predicted"/>
<evidence type="ECO:0000256" key="1">
    <source>
        <dbReference type="SAM" id="MobiDB-lite"/>
    </source>
</evidence>
<name>A0A0F9R043_9ZZZZ</name>
<accession>A0A0F9R043</accession>
<reference evidence="3" key="1">
    <citation type="journal article" date="2015" name="Nature">
        <title>Complex archaea that bridge the gap between prokaryotes and eukaryotes.</title>
        <authorList>
            <person name="Spang A."/>
            <person name="Saw J.H."/>
            <person name="Jorgensen S.L."/>
            <person name="Zaremba-Niedzwiedzka K."/>
            <person name="Martijn J."/>
            <person name="Lind A.E."/>
            <person name="van Eijk R."/>
            <person name="Schleper C."/>
            <person name="Guy L."/>
            <person name="Ettema T.J."/>
        </authorList>
    </citation>
    <scope>NUCLEOTIDE SEQUENCE</scope>
</reference>